<dbReference type="RefSeq" id="WP_087460135.1">
    <property type="nucleotide sequence ID" value="NZ_CP021425.1"/>
</dbReference>
<sequence length="69" mass="8087">MVVRAGEKDKTWFRGDRFYSIQGEWYFTTREGSEEGPFGSKKEAEMELLLYIRHADDDLYCRGTEQAAN</sequence>
<feature type="domain" description="DUF6316" evidence="1">
    <location>
        <begin position="4"/>
        <end position="54"/>
    </location>
</feature>
<evidence type="ECO:0000313" key="2">
    <source>
        <dbReference type="EMBL" id="ARU54986.1"/>
    </source>
</evidence>
<protein>
    <recommendedName>
        <fullName evidence="1">DUF6316 domain-containing protein</fullName>
    </recommendedName>
</protein>
<organism evidence="2 3">
    <name type="scientific">Oleiphilus messinensis</name>
    <dbReference type="NCBI Taxonomy" id="141451"/>
    <lineage>
        <taxon>Bacteria</taxon>
        <taxon>Pseudomonadati</taxon>
        <taxon>Pseudomonadota</taxon>
        <taxon>Gammaproteobacteria</taxon>
        <taxon>Oceanospirillales</taxon>
        <taxon>Oleiphilaceae</taxon>
        <taxon>Oleiphilus</taxon>
    </lineage>
</organism>
<name>A0A1Y0I5B8_9GAMM</name>
<reference evidence="2 3" key="1">
    <citation type="submission" date="2017-05" db="EMBL/GenBank/DDBJ databases">
        <title>Genomic insights into alkan degradation activity of Oleiphilus messinensis.</title>
        <authorList>
            <person name="Kozyavkin S.A."/>
            <person name="Slesarev A.I."/>
            <person name="Golyshin P.N."/>
            <person name="Korzhenkov A."/>
            <person name="Golyshina O.N."/>
            <person name="Toshchakov S.V."/>
        </authorList>
    </citation>
    <scope>NUCLEOTIDE SEQUENCE [LARGE SCALE GENOMIC DNA]</scope>
    <source>
        <strain evidence="2 3">ME102</strain>
    </source>
</reference>
<dbReference type="InterPro" id="IPR045630">
    <property type="entry name" value="DUF6316"/>
</dbReference>
<accession>A0A1Y0I5B8</accession>
<dbReference type="KEGG" id="ome:OLMES_0899"/>
<dbReference type="AlphaFoldDB" id="A0A1Y0I5B8"/>
<dbReference type="OrthoDB" id="6199386at2"/>
<dbReference type="Pfam" id="PF19837">
    <property type="entry name" value="DUF6316"/>
    <property type="match status" value="1"/>
</dbReference>
<proteinExistence type="predicted"/>
<dbReference type="EMBL" id="CP021425">
    <property type="protein sequence ID" value="ARU54986.1"/>
    <property type="molecule type" value="Genomic_DNA"/>
</dbReference>
<keyword evidence="3" id="KW-1185">Reference proteome</keyword>
<evidence type="ECO:0000313" key="3">
    <source>
        <dbReference type="Proteomes" id="UP000196027"/>
    </source>
</evidence>
<evidence type="ECO:0000259" key="1">
    <source>
        <dbReference type="Pfam" id="PF19837"/>
    </source>
</evidence>
<gene>
    <name evidence="2" type="ORF">OLMES_0899</name>
</gene>
<dbReference type="Proteomes" id="UP000196027">
    <property type="component" value="Chromosome"/>
</dbReference>